<dbReference type="Proteomes" id="UP000029713">
    <property type="component" value="Unassembled WGS sequence"/>
</dbReference>
<protein>
    <submittedName>
        <fullName evidence="5">GntR family transcriptional regulator</fullName>
    </submittedName>
</protein>
<dbReference type="PANTHER" id="PTHR43537">
    <property type="entry name" value="TRANSCRIPTIONAL REGULATOR, GNTR FAMILY"/>
    <property type="match status" value="1"/>
</dbReference>
<name>A0A098Y7K8_9ACTN</name>
<dbReference type="Pfam" id="PF07729">
    <property type="entry name" value="FCD"/>
    <property type="match status" value="1"/>
</dbReference>
<dbReference type="InterPro" id="IPR008920">
    <property type="entry name" value="TF_FadR/GntR_C"/>
</dbReference>
<dbReference type="PROSITE" id="PS50949">
    <property type="entry name" value="HTH_GNTR"/>
    <property type="match status" value="1"/>
</dbReference>
<dbReference type="GO" id="GO:0003677">
    <property type="term" value="F:DNA binding"/>
    <property type="evidence" value="ECO:0007669"/>
    <property type="project" value="UniProtKB-KW"/>
</dbReference>
<comment type="caution">
    <text evidence="5">The sequence shown here is derived from an EMBL/GenBank/DDBJ whole genome shotgun (WGS) entry which is preliminary data.</text>
</comment>
<dbReference type="Gene3D" id="1.10.10.10">
    <property type="entry name" value="Winged helix-like DNA-binding domain superfamily/Winged helix DNA-binding domain"/>
    <property type="match status" value="1"/>
</dbReference>
<feature type="domain" description="HTH gntR-type" evidence="4">
    <location>
        <begin position="12"/>
        <end position="79"/>
    </location>
</feature>
<dbReference type="Gene3D" id="1.20.120.530">
    <property type="entry name" value="GntR ligand-binding domain-like"/>
    <property type="match status" value="1"/>
</dbReference>
<organism evidence="5 6">
    <name type="scientific">Modestobacter caceresii</name>
    <dbReference type="NCBI Taxonomy" id="1522368"/>
    <lineage>
        <taxon>Bacteria</taxon>
        <taxon>Bacillati</taxon>
        <taxon>Actinomycetota</taxon>
        <taxon>Actinomycetes</taxon>
        <taxon>Geodermatophilales</taxon>
        <taxon>Geodermatophilaceae</taxon>
        <taxon>Modestobacter</taxon>
    </lineage>
</organism>
<evidence type="ECO:0000256" key="3">
    <source>
        <dbReference type="ARBA" id="ARBA00023163"/>
    </source>
</evidence>
<evidence type="ECO:0000259" key="4">
    <source>
        <dbReference type="PROSITE" id="PS50949"/>
    </source>
</evidence>
<dbReference type="AlphaFoldDB" id="A0A098Y7K8"/>
<evidence type="ECO:0000256" key="1">
    <source>
        <dbReference type="ARBA" id="ARBA00023015"/>
    </source>
</evidence>
<dbReference type="InterPro" id="IPR036388">
    <property type="entry name" value="WH-like_DNA-bd_sf"/>
</dbReference>
<dbReference type="SMART" id="SM00345">
    <property type="entry name" value="HTH_GNTR"/>
    <property type="match status" value="1"/>
</dbReference>
<dbReference type="STRING" id="1522368.IN07_11995"/>
<sequence>MSVVVLDPVPRVLLRDQALIRIRGAIVAGDLPPGAVVKDAALATRLGLSVAPVRAALARLADEGLVEAKPQSHTRVTPLVLEQVRDAAVVVRAMHELAVREAAGRVTAEDVAAMRAANERFAAALRAADVDAAMDADDELHDVLLARCGNAALVATVDRFTPAIRRLERQRFAAHGEGSVALHDRLIAACAAADADTAVATTTEIWTALLSQLEETTDDGSC</sequence>
<dbReference type="SMART" id="SM00895">
    <property type="entry name" value="FCD"/>
    <property type="match status" value="1"/>
</dbReference>
<dbReference type="InterPro" id="IPR000524">
    <property type="entry name" value="Tscrpt_reg_HTH_GntR"/>
</dbReference>
<dbReference type="SUPFAM" id="SSF46785">
    <property type="entry name" value="Winged helix' DNA-binding domain"/>
    <property type="match status" value="1"/>
</dbReference>
<dbReference type="OrthoDB" id="8680240at2"/>
<keyword evidence="1" id="KW-0805">Transcription regulation</keyword>
<dbReference type="GO" id="GO:0003700">
    <property type="term" value="F:DNA-binding transcription factor activity"/>
    <property type="evidence" value="ECO:0007669"/>
    <property type="project" value="InterPro"/>
</dbReference>
<dbReference type="Pfam" id="PF00392">
    <property type="entry name" value="GntR"/>
    <property type="match status" value="1"/>
</dbReference>
<dbReference type="RefSeq" id="WP_036336006.1">
    <property type="nucleotide sequence ID" value="NZ_JPMX01000049.1"/>
</dbReference>
<proteinExistence type="predicted"/>
<evidence type="ECO:0000313" key="6">
    <source>
        <dbReference type="Proteomes" id="UP000029713"/>
    </source>
</evidence>
<dbReference type="SUPFAM" id="SSF48008">
    <property type="entry name" value="GntR ligand-binding domain-like"/>
    <property type="match status" value="1"/>
</dbReference>
<accession>A0A098Y7K8</accession>
<keyword evidence="2" id="KW-0238">DNA-binding</keyword>
<reference evidence="5 6" key="1">
    <citation type="submission" date="2014-07" db="EMBL/GenBank/DDBJ databases">
        <title>Biosystematic studies on Modestobacter strains isolated from extreme hyper-arid desert soil and from historic building.</title>
        <authorList>
            <person name="Bukarasam K."/>
            <person name="Bull A."/>
            <person name="Girard G."/>
            <person name="van Wezel G."/>
            <person name="Goodfellow M."/>
        </authorList>
    </citation>
    <scope>NUCLEOTIDE SEQUENCE [LARGE SCALE GENOMIC DNA]</scope>
    <source>
        <strain evidence="5 6">KNN45-2b</strain>
    </source>
</reference>
<evidence type="ECO:0000313" key="5">
    <source>
        <dbReference type="EMBL" id="KGH46484.1"/>
    </source>
</evidence>
<dbReference type="EMBL" id="JPMX01000049">
    <property type="protein sequence ID" value="KGH46484.1"/>
    <property type="molecule type" value="Genomic_DNA"/>
</dbReference>
<evidence type="ECO:0000256" key="2">
    <source>
        <dbReference type="ARBA" id="ARBA00023125"/>
    </source>
</evidence>
<keyword evidence="3" id="KW-0804">Transcription</keyword>
<dbReference type="InterPro" id="IPR011711">
    <property type="entry name" value="GntR_C"/>
</dbReference>
<keyword evidence="6" id="KW-1185">Reference proteome</keyword>
<dbReference type="InterPro" id="IPR036390">
    <property type="entry name" value="WH_DNA-bd_sf"/>
</dbReference>
<dbReference type="PANTHER" id="PTHR43537:SF45">
    <property type="entry name" value="GNTR FAMILY REGULATORY PROTEIN"/>
    <property type="match status" value="1"/>
</dbReference>
<gene>
    <name evidence="5" type="ORF">IN07_11995</name>
</gene>